<evidence type="ECO:0000313" key="2">
    <source>
        <dbReference type="EMBL" id="GMN40378.1"/>
    </source>
</evidence>
<sequence>MFICFYHFTGSGKEAGLVPYLVKLIFPDHKVPLSTILDNGKAIPVCSESGREPDFDRPGVIIRPTLALQAPPTYYYCSTSHRHLPPHTLVEPAPAGTGDNHPHVPYVGSGPSWRQFIVPVAPASLSPSHPSGTLGSRPDRVAPSTRTRGRRL</sequence>
<reference evidence="2" key="1">
    <citation type="submission" date="2023-07" db="EMBL/GenBank/DDBJ databases">
        <title>draft genome sequence of fig (Ficus carica).</title>
        <authorList>
            <person name="Takahashi T."/>
            <person name="Nishimura K."/>
        </authorList>
    </citation>
    <scope>NUCLEOTIDE SEQUENCE</scope>
</reference>
<organism evidence="2 3">
    <name type="scientific">Ficus carica</name>
    <name type="common">Common fig</name>
    <dbReference type="NCBI Taxonomy" id="3494"/>
    <lineage>
        <taxon>Eukaryota</taxon>
        <taxon>Viridiplantae</taxon>
        <taxon>Streptophyta</taxon>
        <taxon>Embryophyta</taxon>
        <taxon>Tracheophyta</taxon>
        <taxon>Spermatophyta</taxon>
        <taxon>Magnoliopsida</taxon>
        <taxon>eudicotyledons</taxon>
        <taxon>Gunneridae</taxon>
        <taxon>Pentapetalae</taxon>
        <taxon>rosids</taxon>
        <taxon>fabids</taxon>
        <taxon>Rosales</taxon>
        <taxon>Moraceae</taxon>
        <taxon>Ficeae</taxon>
        <taxon>Ficus</taxon>
    </lineage>
</organism>
<accession>A0AA88A748</accession>
<feature type="region of interest" description="Disordered" evidence="1">
    <location>
        <begin position="124"/>
        <end position="152"/>
    </location>
</feature>
<protein>
    <submittedName>
        <fullName evidence="2">Uncharacterized protein</fullName>
    </submittedName>
</protein>
<proteinExistence type="predicted"/>
<evidence type="ECO:0000256" key="1">
    <source>
        <dbReference type="SAM" id="MobiDB-lite"/>
    </source>
</evidence>
<feature type="compositionally biased region" description="Polar residues" evidence="1">
    <location>
        <begin position="125"/>
        <end position="134"/>
    </location>
</feature>
<keyword evidence="3" id="KW-1185">Reference proteome</keyword>
<evidence type="ECO:0000313" key="3">
    <source>
        <dbReference type="Proteomes" id="UP001187192"/>
    </source>
</evidence>
<gene>
    <name evidence="2" type="ORF">TIFTF001_009605</name>
</gene>
<dbReference type="EMBL" id="BTGU01000011">
    <property type="protein sequence ID" value="GMN40378.1"/>
    <property type="molecule type" value="Genomic_DNA"/>
</dbReference>
<dbReference type="AlphaFoldDB" id="A0AA88A748"/>
<name>A0AA88A748_FICCA</name>
<comment type="caution">
    <text evidence="2">The sequence shown here is derived from an EMBL/GenBank/DDBJ whole genome shotgun (WGS) entry which is preliminary data.</text>
</comment>
<dbReference type="Proteomes" id="UP001187192">
    <property type="component" value="Unassembled WGS sequence"/>
</dbReference>